<dbReference type="Pfam" id="PF10977">
    <property type="entry name" value="DUF2797"/>
    <property type="match status" value="1"/>
</dbReference>
<evidence type="ECO:0000256" key="1">
    <source>
        <dbReference type="SAM" id="MobiDB-lite"/>
    </source>
</evidence>
<evidence type="ECO:0000313" key="2">
    <source>
        <dbReference type="EMBL" id="WUQ87893.1"/>
    </source>
</evidence>
<dbReference type="RefSeq" id="WP_328958448.1">
    <property type="nucleotide sequence ID" value="NZ_CP108110.1"/>
</dbReference>
<gene>
    <name evidence="2" type="ORF">OHA16_35885</name>
</gene>
<protein>
    <submittedName>
        <fullName evidence="2">DUF2797 domain-containing protein</fullName>
    </submittedName>
</protein>
<organism evidence="2 3">
    <name type="scientific">Kitasatospora purpeofusca</name>
    <dbReference type="NCBI Taxonomy" id="67352"/>
    <lineage>
        <taxon>Bacteria</taxon>
        <taxon>Bacillati</taxon>
        <taxon>Actinomycetota</taxon>
        <taxon>Actinomycetes</taxon>
        <taxon>Kitasatosporales</taxon>
        <taxon>Streptomycetaceae</taxon>
        <taxon>Kitasatospora</taxon>
    </lineage>
</organism>
<proteinExistence type="predicted"/>
<keyword evidence="3" id="KW-1185">Reference proteome</keyword>
<dbReference type="EMBL" id="CP108110">
    <property type="protein sequence ID" value="WUQ87893.1"/>
    <property type="molecule type" value="Genomic_DNA"/>
</dbReference>
<feature type="region of interest" description="Disordered" evidence="1">
    <location>
        <begin position="276"/>
        <end position="304"/>
    </location>
</feature>
<dbReference type="Proteomes" id="UP001432222">
    <property type="component" value="Chromosome"/>
</dbReference>
<reference evidence="2" key="1">
    <citation type="submission" date="2022-10" db="EMBL/GenBank/DDBJ databases">
        <title>The complete genomes of actinobacterial strains from the NBC collection.</title>
        <authorList>
            <person name="Joergensen T.S."/>
            <person name="Alvarez Arevalo M."/>
            <person name="Sterndorff E.B."/>
            <person name="Faurdal D."/>
            <person name="Vuksanovic O."/>
            <person name="Mourched A.-S."/>
            <person name="Charusanti P."/>
            <person name="Shaw S."/>
            <person name="Blin K."/>
            <person name="Weber T."/>
        </authorList>
    </citation>
    <scope>NUCLEOTIDE SEQUENCE</scope>
    <source>
        <strain evidence="2">NBC_00222</strain>
    </source>
</reference>
<name>A0ABZ1U9W6_9ACTN</name>
<sequence length="304" mass="32628">MSGTDGWVSTGLAWRDGRAVLSAVHGRRTHEREVLPGTEVGWRLGGPRRCIGALLVGRDERTPCPHRAGIAPDGGAVQCPPCQSVDRGLALARDQILDDGRTYRLYLAWFGEGLLKVGLTAEQRGTSRLLEQGALAWTFAARGALPAVRRAELTVSAAGLARERFKVRAKVDHWWEHGDAAHRRAVLTDARARAHELLHGHEVELLPGHPVVDQVGLFGLTGGAPAAYHAVEGLADGAVVAGRLRVPIGRHLLLDRPGGEPPLLLDTRLLTGWTLTPAPGRPPSGLSLVPRARPEAPDTQEALF</sequence>
<dbReference type="InterPro" id="IPR021246">
    <property type="entry name" value="DUF2797"/>
</dbReference>
<evidence type="ECO:0000313" key="3">
    <source>
        <dbReference type="Proteomes" id="UP001432222"/>
    </source>
</evidence>
<accession>A0ABZ1U9W6</accession>